<keyword evidence="2" id="KW-1185">Reference proteome</keyword>
<organism evidence="1 2">
    <name type="scientific">Nocardioides malaquae</name>
    <dbReference type="NCBI Taxonomy" id="2773426"/>
    <lineage>
        <taxon>Bacteria</taxon>
        <taxon>Bacillati</taxon>
        <taxon>Actinomycetota</taxon>
        <taxon>Actinomycetes</taxon>
        <taxon>Propionibacteriales</taxon>
        <taxon>Nocardioidaceae</taxon>
        <taxon>Nocardioides</taxon>
    </lineage>
</organism>
<accession>A0ABR9RQE3</accession>
<name>A0ABR9RQE3_9ACTN</name>
<gene>
    <name evidence="1" type="ORF">IEQ44_03885</name>
</gene>
<proteinExistence type="predicted"/>
<sequence length="202" mass="21217">MKPATSFVVAALLLVSTADQGDWRADGPLQVGGAHVGISLWAPEGHMQSWSGTFGGLSLCVENGRATIVEVAPLGGFPADAFTAWVHTVPAGQARKTRLGSVLGAPPKFDEEYAAGAADFGVFTEPSGHSVDRPCAPDPGDEWDDVEIVVSVATDRDGASLPGVVVVYDVAGRRFREHVPGTMIVCGDTTPPQHCRGLARWR</sequence>
<evidence type="ECO:0000313" key="2">
    <source>
        <dbReference type="Proteomes" id="UP000756387"/>
    </source>
</evidence>
<comment type="caution">
    <text evidence="1">The sequence shown here is derived from an EMBL/GenBank/DDBJ whole genome shotgun (WGS) entry which is preliminary data.</text>
</comment>
<reference evidence="1 2" key="1">
    <citation type="submission" date="2020-10" db="EMBL/GenBank/DDBJ databases">
        <title>Nocardioides sp. isolated from sludge.</title>
        <authorList>
            <person name="Zhang X."/>
        </authorList>
    </citation>
    <scope>NUCLEOTIDE SEQUENCE [LARGE SCALE GENOMIC DNA]</scope>
    <source>
        <strain evidence="1 2">Y6</strain>
    </source>
</reference>
<evidence type="ECO:0000313" key="1">
    <source>
        <dbReference type="EMBL" id="MBE7323788.1"/>
    </source>
</evidence>
<protein>
    <submittedName>
        <fullName evidence="1">Uncharacterized protein</fullName>
    </submittedName>
</protein>
<dbReference type="EMBL" id="JADCSA010000003">
    <property type="protein sequence ID" value="MBE7323788.1"/>
    <property type="molecule type" value="Genomic_DNA"/>
</dbReference>
<dbReference type="RefSeq" id="WP_193637128.1">
    <property type="nucleotide sequence ID" value="NZ_JADCSA010000003.1"/>
</dbReference>
<dbReference type="Proteomes" id="UP000756387">
    <property type="component" value="Unassembled WGS sequence"/>
</dbReference>